<feature type="active site" description="Proton donor" evidence="7">
    <location>
        <position position="364"/>
    </location>
</feature>
<keyword evidence="3 7" id="KW-0663">Pyridoxal phosphate</keyword>
<evidence type="ECO:0000256" key="1">
    <source>
        <dbReference type="ARBA" id="ARBA00001933"/>
    </source>
</evidence>
<feature type="domain" description="Orn/DAP/Arg decarboxylase 2 N-terminal" evidence="8">
    <location>
        <begin position="56"/>
        <end position="290"/>
    </location>
</feature>
<comment type="similarity">
    <text evidence="2">Belongs to the Orn/Lys/Arg decarboxylase class-II family.</text>
</comment>
<dbReference type="EMBL" id="JAFNEN010000034">
    <property type="protein sequence ID" value="KAG8198888.1"/>
    <property type="molecule type" value="Genomic_DNA"/>
</dbReference>
<dbReference type="PANTHER" id="PTHR11482:SF6">
    <property type="entry name" value="ORNITHINE DECARBOXYLASE 1-RELATED"/>
    <property type="match status" value="1"/>
</dbReference>
<comment type="function">
    <text evidence="6">Catalyzes the first and rate-limiting step of polyamine biosynthesis that converts ornithine into putrescine, which is the precursor for the polyamines, spermidine and spermine. Polyamines are essential for cell proliferation and are implicated in cellular processes, ranging from DNA replication to apoptosis.</text>
</comment>
<dbReference type="AlphaFoldDB" id="A0AAV6VSY7"/>
<dbReference type="InterPro" id="IPR009006">
    <property type="entry name" value="Ala_racemase/Decarboxylase_C"/>
</dbReference>
<dbReference type="Gene3D" id="2.40.37.10">
    <property type="entry name" value="Lyase, Ornithine Decarboxylase, Chain A, domain 1"/>
    <property type="match status" value="1"/>
</dbReference>
<evidence type="ECO:0000256" key="7">
    <source>
        <dbReference type="PIRSR" id="PIRSR600183-50"/>
    </source>
</evidence>
<comment type="caution">
    <text evidence="9">The sequence shown here is derived from an EMBL/GenBank/DDBJ whole genome shotgun (WGS) entry which is preliminary data.</text>
</comment>
<evidence type="ECO:0000256" key="4">
    <source>
        <dbReference type="ARBA" id="ARBA00023115"/>
    </source>
</evidence>
<evidence type="ECO:0000256" key="5">
    <source>
        <dbReference type="ARBA" id="ARBA00023239"/>
    </source>
</evidence>
<dbReference type="PRINTS" id="PR01179">
    <property type="entry name" value="ODADCRBXLASE"/>
</dbReference>
<dbReference type="InterPro" id="IPR029066">
    <property type="entry name" value="PLP-binding_barrel"/>
</dbReference>
<dbReference type="Proteomes" id="UP000827092">
    <property type="component" value="Unassembled WGS sequence"/>
</dbReference>
<dbReference type="GO" id="GO:0004586">
    <property type="term" value="F:ornithine decarboxylase activity"/>
    <property type="evidence" value="ECO:0007669"/>
    <property type="project" value="TreeGrafter"/>
</dbReference>
<dbReference type="PANTHER" id="PTHR11482">
    <property type="entry name" value="ARGININE/DIAMINOPIMELATE/ORNITHINE DECARBOXYLASE"/>
    <property type="match status" value="1"/>
</dbReference>
<dbReference type="InterPro" id="IPR002433">
    <property type="entry name" value="Orn_de-COase"/>
</dbReference>
<comment type="cofactor">
    <cofactor evidence="1 7">
        <name>pyridoxal 5'-phosphate</name>
        <dbReference type="ChEBI" id="CHEBI:597326"/>
    </cofactor>
</comment>
<evidence type="ECO:0000256" key="6">
    <source>
        <dbReference type="ARBA" id="ARBA00037173"/>
    </source>
</evidence>
<feature type="modified residue" description="N6-(pyridoxal phosphate)lysine" evidence="7">
    <location>
        <position position="79"/>
    </location>
</feature>
<evidence type="ECO:0000256" key="3">
    <source>
        <dbReference type="ARBA" id="ARBA00022898"/>
    </source>
</evidence>
<dbReference type="Gene3D" id="3.20.20.10">
    <property type="entry name" value="Alanine racemase"/>
    <property type="match status" value="1"/>
</dbReference>
<gene>
    <name evidence="9" type="ORF">JTE90_015102</name>
</gene>
<name>A0AAV6VSY7_9ARAC</name>
<sequence>MSETNKSNNLEIDGEKFFELILTKSRQKCYSTYNKYIIDAASHLAEDQSFYTIDLADVLWKAQLWKQNFPNVVPYYAVKANSDPVLLRLFVLLGYGFDCSTEGEIRLAIKAGADGKNVIFAHTVKTTKALHYASFIGCDLMTFDSKEELLKIHHHFPKARLILRLKSASTQSVYNLSLKFGCEVSDAEDLLLTAKEMDLNVIGVSFHVGALCEDPKTFTSTIEDCRTVFEMAKKFGYVFTHVDIGAGFFGSKEREGYFYELSEKINKSLDDNFSFLNTDFIAEPGCYYVGSAVSLTTTILGKRNTSKLENENNDIEREYFVNDGFYGSFFEHKEMYDVKPKPVIDAIESSHRPHYLSRVWGQTCCSEDLVYDSCDLPDLEVGDLIVWENMGAYSRGVCSTFTEVPMPTTKHVFVKNNKLSLSWVPNVEALSDYIAVVADLVENEEIVK</sequence>
<evidence type="ECO:0000256" key="2">
    <source>
        <dbReference type="ARBA" id="ARBA00008872"/>
    </source>
</evidence>
<dbReference type="FunFam" id="3.20.20.10:FF:000005">
    <property type="entry name" value="Ornithine decarboxylase"/>
    <property type="match status" value="1"/>
</dbReference>
<evidence type="ECO:0000313" key="9">
    <source>
        <dbReference type="EMBL" id="KAG8198888.1"/>
    </source>
</evidence>
<proteinExistence type="inferred from homology"/>
<dbReference type="GO" id="GO:0033387">
    <property type="term" value="P:putrescine biosynthetic process from arginine, via ornithine"/>
    <property type="evidence" value="ECO:0007669"/>
    <property type="project" value="TreeGrafter"/>
</dbReference>
<keyword evidence="10" id="KW-1185">Reference proteome</keyword>
<protein>
    <recommendedName>
        <fullName evidence="8">Orn/DAP/Arg decarboxylase 2 N-terminal domain-containing protein</fullName>
    </recommendedName>
</protein>
<dbReference type="PRINTS" id="PR01182">
    <property type="entry name" value="ORNDCRBXLASE"/>
</dbReference>
<dbReference type="CDD" id="cd00622">
    <property type="entry name" value="PLPDE_III_ODC"/>
    <property type="match status" value="1"/>
</dbReference>
<evidence type="ECO:0000259" key="8">
    <source>
        <dbReference type="Pfam" id="PF02784"/>
    </source>
</evidence>
<dbReference type="GO" id="GO:0005737">
    <property type="term" value="C:cytoplasm"/>
    <property type="evidence" value="ECO:0007669"/>
    <property type="project" value="TreeGrafter"/>
</dbReference>
<keyword evidence="5" id="KW-0456">Lyase</keyword>
<accession>A0AAV6VSY7</accession>
<evidence type="ECO:0000313" key="10">
    <source>
        <dbReference type="Proteomes" id="UP000827092"/>
    </source>
</evidence>
<keyword evidence="4" id="KW-0620">Polyamine biosynthesis</keyword>
<dbReference type="InterPro" id="IPR022644">
    <property type="entry name" value="De-COase2_N"/>
</dbReference>
<dbReference type="SUPFAM" id="SSF50621">
    <property type="entry name" value="Alanine racemase C-terminal domain-like"/>
    <property type="match status" value="1"/>
</dbReference>
<dbReference type="Pfam" id="PF02784">
    <property type="entry name" value="Orn_Arg_deC_N"/>
    <property type="match status" value="1"/>
</dbReference>
<organism evidence="9 10">
    <name type="scientific">Oedothorax gibbosus</name>
    <dbReference type="NCBI Taxonomy" id="931172"/>
    <lineage>
        <taxon>Eukaryota</taxon>
        <taxon>Metazoa</taxon>
        <taxon>Ecdysozoa</taxon>
        <taxon>Arthropoda</taxon>
        <taxon>Chelicerata</taxon>
        <taxon>Arachnida</taxon>
        <taxon>Araneae</taxon>
        <taxon>Araneomorphae</taxon>
        <taxon>Entelegynae</taxon>
        <taxon>Araneoidea</taxon>
        <taxon>Linyphiidae</taxon>
        <taxon>Erigoninae</taxon>
        <taxon>Oedothorax</taxon>
    </lineage>
</organism>
<dbReference type="SUPFAM" id="SSF51419">
    <property type="entry name" value="PLP-binding barrel"/>
    <property type="match status" value="1"/>
</dbReference>
<reference evidence="9 10" key="1">
    <citation type="journal article" date="2022" name="Nat. Ecol. Evol.">
        <title>A masculinizing supergene underlies an exaggerated male reproductive morph in a spider.</title>
        <authorList>
            <person name="Hendrickx F."/>
            <person name="De Corte Z."/>
            <person name="Sonet G."/>
            <person name="Van Belleghem S.M."/>
            <person name="Kostlbacher S."/>
            <person name="Vangestel C."/>
        </authorList>
    </citation>
    <scope>NUCLEOTIDE SEQUENCE [LARGE SCALE GENOMIC DNA]</scope>
    <source>
        <strain evidence="9">W744_W776</strain>
    </source>
</reference>
<dbReference type="InterPro" id="IPR000183">
    <property type="entry name" value="Orn/DAP/Arg_de-COase"/>
</dbReference>